<sequence>MLALFMGVFIWIKEWRGESYINKNDAVHLGSGSGPVDLCPRFNWEPPLFPRGTCMQRKNTTTNHSDGSSTLLLIRHATHGKFGVRVCVKLDNGPTHPYIMPRMFIKMDGRGRTTESHQGNNGIPTTTTPPINDWQPLRKLPPELAVYMGDSKVCGPDSE</sequence>
<keyword evidence="2" id="KW-0732">Signal</keyword>
<dbReference type="Proteomes" id="UP000719412">
    <property type="component" value="Unassembled WGS sequence"/>
</dbReference>
<organism evidence="3 4">
    <name type="scientific">Tenebrio molitor</name>
    <name type="common">Yellow mealworm beetle</name>
    <dbReference type="NCBI Taxonomy" id="7067"/>
    <lineage>
        <taxon>Eukaryota</taxon>
        <taxon>Metazoa</taxon>
        <taxon>Ecdysozoa</taxon>
        <taxon>Arthropoda</taxon>
        <taxon>Hexapoda</taxon>
        <taxon>Insecta</taxon>
        <taxon>Pterygota</taxon>
        <taxon>Neoptera</taxon>
        <taxon>Endopterygota</taxon>
        <taxon>Coleoptera</taxon>
        <taxon>Polyphaga</taxon>
        <taxon>Cucujiformia</taxon>
        <taxon>Tenebrionidae</taxon>
        <taxon>Tenebrio</taxon>
    </lineage>
</organism>
<accession>A0A8J6HNE6</accession>
<protein>
    <submittedName>
        <fullName evidence="3">Uncharacterized protein</fullName>
    </submittedName>
</protein>
<comment type="caution">
    <text evidence="3">The sequence shown here is derived from an EMBL/GenBank/DDBJ whole genome shotgun (WGS) entry which is preliminary data.</text>
</comment>
<evidence type="ECO:0000313" key="4">
    <source>
        <dbReference type="Proteomes" id="UP000719412"/>
    </source>
</evidence>
<dbReference type="AlphaFoldDB" id="A0A8J6HNE6"/>
<feature type="compositionally biased region" description="Low complexity" evidence="1">
    <location>
        <begin position="119"/>
        <end position="132"/>
    </location>
</feature>
<proteinExistence type="predicted"/>
<evidence type="ECO:0000256" key="2">
    <source>
        <dbReference type="SAM" id="SignalP"/>
    </source>
</evidence>
<gene>
    <name evidence="3" type="ORF">GEV33_006038</name>
</gene>
<evidence type="ECO:0000256" key="1">
    <source>
        <dbReference type="SAM" id="MobiDB-lite"/>
    </source>
</evidence>
<feature type="signal peptide" evidence="2">
    <location>
        <begin position="1"/>
        <end position="17"/>
    </location>
</feature>
<keyword evidence="4" id="KW-1185">Reference proteome</keyword>
<dbReference type="EMBL" id="JABDTM020021004">
    <property type="protein sequence ID" value="KAH0816753.1"/>
    <property type="molecule type" value="Genomic_DNA"/>
</dbReference>
<evidence type="ECO:0000313" key="3">
    <source>
        <dbReference type="EMBL" id="KAH0816753.1"/>
    </source>
</evidence>
<name>A0A8J6HNE6_TENMO</name>
<reference evidence="3" key="1">
    <citation type="journal article" date="2020" name="J Insects Food Feed">
        <title>The yellow mealworm (Tenebrio molitor) genome: a resource for the emerging insects as food and feed industry.</title>
        <authorList>
            <person name="Eriksson T."/>
            <person name="Andere A."/>
            <person name="Kelstrup H."/>
            <person name="Emery V."/>
            <person name="Picard C."/>
        </authorList>
    </citation>
    <scope>NUCLEOTIDE SEQUENCE</scope>
    <source>
        <strain evidence="3">Stoneville</strain>
        <tissue evidence="3">Whole head</tissue>
    </source>
</reference>
<feature type="chain" id="PRO_5035283205" evidence="2">
    <location>
        <begin position="18"/>
        <end position="159"/>
    </location>
</feature>
<reference evidence="3" key="2">
    <citation type="submission" date="2021-08" db="EMBL/GenBank/DDBJ databases">
        <authorList>
            <person name="Eriksson T."/>
        </authorList>
    </citation>
    <scope>NUCLEOTIDE SEQUENCE</scope>
    <source>
        <strain evidence="3">Stoneville</strain>
        <tissue evidence="3">Whole head</tissue>
    </source>
</reference>
<feature type="region of interest" description="Disordered" evidence="1">
    <location>
        <begin position="111"/>
        <end position="135"/>
    </location>
</feature>